<dbReference type="Proteomes" id="UP001164929">
    <property type="component" value="Chromosome 2"/>
</dbReference>
<reference evidence="1" key="1">
    <citation type="journal article" date="2023" name="Mol. Ecol. Resour.">
        <title>Chromosome-level genome assembly of a triploid poplar Populus alba 'Berolinensis'.</title>
        <authorList>
            <person name="Chen S."/>
            <person name="Yu Y."/>
            <person name="Wang X."/>
            <person name="Wang S."/>
            <person name="Zhang T."/>
            <person name="Zhou Y."/>
            <person name="He R."/>
            <person name="Meng N."/>
            <person name="Wang Y."/>
            <person name="Liu W."/>
            <person name="Liu Z."/>
            <person name="Liu J."/>
            <person name="Guo Q."/>
            <person name="Huang H."/>
            <person name="Sederoff R.R."/>
            <person name="Wang G."/>
            <person name="Qu G."/>
            <person name="Chen S."/>
        </authorList>
    </citation>
    <scope>NUCLEOTIDE SEQUENCE</scope>
    <source>
        <strain evidence="1">SC-2020</strain>
    </source>
</reference>
<comment type="caution">
    <text evidence="1">The sequence shown here is derived from an EMBL/GenBank/DDBJ whole genome shotgun (WGS) entry which is preliminary data.</text>
</comment>
<organism evidence="1 2">
    <name type="scientific">Populus alba x Populus x berolinensis</name>
    <dbReference type="NCBI Taxonomy" id="444605"/>
    <lineage>
        <taxon>Eukaryota</taxon>
        <taxon>Viridiplantae</taxon>
        <taxon>Streptophyta</taxon>
        <taxon>Embryophyta</taxon>
        <taxon>Tracheophyta</taxon>
        <taxon>Spermatophyta</taxon>
        <taxon>Magnoliopsida</taxon>
        <taxon>eudicotyledons</taxon>
        <taxon>Gunneridae</taxon>
        <taxon>Pentapetalae</taxon>
        <taxon>rosids</taxon>
        <taxon>fabids</taxon>
        <taxon>Malpighiales</taxon>
        <taxon>Salicaceae</taxon>
        <taxon>Saliceae</taxon>
        <taxon>Populus</taxon>
    </lineage>
</organism>
<evidence type="ECO:0000313" key="2">
    <source>
        <dbReference type="Proteomes" id="UP001164929"/>
    </source>
</evidence>
<dbReference type="EMBL" id="JAQIZT010000002">
    <property type="protein sequence ID" value="KAJ7007098.1"/>
    <property type="molecule type" value="Genomic_DNA"/>
</dbReference>
<accession>A0AAD6RE24</accession>
<gene>
    <name evidence="1" type="ORF">NC653_006219</name>
</gene>
<evidence type="ECO:0000313" key="1">
    <source>
        <dbReference type="EMBL" id="KAJ7007098.1"/>
    </source>
</evidence>
<proteinExistence type="predicted"/>
<keyword evidence="2" id="KW-1185">Reference proteome</keyword>
<dbReference type="AlphaFoldDB" id="A0AAD6RE24"/>
<protein>
    <submittedName>
        <fullName evidence="1">Uncharacterized protein</fullName>
    </submittedName>
</protein>
<name>A0AAD6RE24_9ROSI</name>
<sequence>MKLHLSCPKGGETHDFFEALELSALKIEGATVVYTSWTILLRLCV</sequence>